<dbReference type="Gramene" id="TraesPARA_EIv1.0_2339720.1">
    <property type="protein sequence ID" value="TraesPARA_EIv1.0_2339720.1.CDS"/>
    <property type="gene ID" value="TraesPARA_EIv1.0_2339720"/>
</dbReference>
<reference evidence="8" key="1">
    <citation type="submission" date="2018-08" db="EMBL/GenBank/DDBJ databases">
        <authorList>
            <person name="Rossello M."/>
        </authorList>
    </citation>
    <scope>NUCLEOTIDE SEQUENCE [LARGE SCALE GENOMIC DNA]</scope>
    <source>
        <strain evidence="8">cv. Chinese Spring</strain>
    </source>
</reference>
<reference evidence="8" key="2">
    <citation type="submission" date="2018-10" db="UniProtKB">
        <authorList>
            <consortium name="EnsemblPlants"/>
        </authorList>
    </citation>
    <scope>IDENTIFICATION</scope>
</reference>
<dbReference type="Gramene" id="TraesSTA7A03G03999030.1">
    <property type="protein sequence ID" value="TraesSTA7A03G03999030.1"/>
    <property type="gene ID" value="TraesSTA7A03G03999030"/>
</dbReference>
<name>A0A3B6RQN3_WHEAT</name>
<dbReference type="InterPro" id="IPR044835">
    <property type="entry name" value="ARF_plant"/>
</dbReference>
<evidence type="ECO:0000259" key="7">
    <source>
        <dbReference type="PROSITE" id="PS50863"/>
    </source>
</evidence>
<dbReference type="Gramene" id="TraesLACUn03G04532400.1">
    <property type="protein sequence ID" value="TraesLACUn03G04532400.1"/>
    <property type="gene ID" value="TraesLACUn03G04532400"/>
</dbReference>
<keyword evidence="3" id="KW-0238">DNA-binding</keyword>
<dbReference type="Gramene" id="TraesSYM7A03G03957490.1">
    <property type="protein sequence ID" value="TraesSYM7A03G03957490.1"/>
    <property type="gene ID" value="TraesSYM7A03G03957490"/>
</dbReference>
<dbReference type="SUPFAM" id="SSF101936">
    <property type="entry name" value="DNA-binding pseudobarrel domain"/>
    <property type="match status" value="1"/>
</dbReference>
<comment type="subcellular location">
    <subcellularLocation>
        <location evidence="1">Nucleus</location>
    </subcellularLocation>
</comment>
<dbReference type="Gramene" id="TraesJUL7A03G04039600.1">
    <property type="protein sequence ID" value="TraesJUL7A03G04039600.1"/>
    <property type="gene ID" value="TraesJUL7A03G04039600"/>
</dbReference>
<dbReference type="KEGG" id="taes:123154580"/>
<keyword evidence="2" id="KW-0805">Transcription regulation</keyword>
<evidence type="ECO:0000313" key="9">
    <source>
        <dbReference type="Proteomes" id="UP000019116"/>
    </source>
</evidence>
<gene>
    <name evidence="8" type="primary">LOC123154580</name>
</gene>
<dbReference type="Gramene" id="TraesLACUn03G04536580.1">
    <property type="protein sequence ID" value="TraesLACUn03G04536580.1"/>
    <property type="gene ID" value="TraesLACUn03G04536580"/>
</dbReference>
<evidence type="ECO:0000256" key="2">
    <source>
        <dbReference type="ARBA" id="ARBA00023015"/>
    </source>
</evidence>
<dbReference type="GeneID" id="123154580"/>
<protein>
    <submittedName>
        <fullName evidence="8">Auxin response factor</fullName>
    </submittedName>
</protein>
<feature type="domain" description="TF-B3" evidence="7">
    <location>
        <begin position="112"/>
        <end position="212"/>
    </location>
</feature>
<dbReference type="GO" id="GO:0009725">
    <property type="term" value="P:response to hormone"/>
    <property type="evidence" value="ECO:0007669"/>
    <property type="project" value="InterPro"/>
</dbReference>
<evidence type="ECO:0000256" key="5">
    <source>
        <dbReference type="ARBA" id="ARBA00023242"/>
    </source>
</evidence>
<dbReference type="Pfam" id="PF02362">
    <property type="entry name" value="B3"/>
    <property type="match status" value="1"/>
</dbReference>
<dbReference type="Gramene" id="TraesLAC7A03G03957130.1">
    <property type="protein sequence ID" value="TraesLAC7A03G03957130.1"/>
    <property type="gene ID" value="TraesLAC7A03G03957130"/>
</dbReference>
<dbReference type="Gramene" id="TraesLACUn03G04537630.1">
    <property type="protein sequence ID" value="TraesLACUn03G04537630.1"/>
    <property type="gene ID" value="TraesLACUn03G04537630"/>
</dbReference>
<dbReference type="Gramene" id="TraesPARA_EIv1.0_2339670.1">
    <property type="protein sequence ID" value="TraesPARA_EIv1.0_2339670.1.CDS"/>
    <property type="gene ID" value="TraesPARA_EIv1.0_2339670"/>
</dbReference>
<dbReference type="OMA" id="ACMEDED"/>
<dbReference type="Gramene" id="TraesJUL7A03G04039650.1">
    <property type="protein sequence ID" value="TraesJUL7A03G04039650.1"/>
    <property type="gene ID" value="TraesJUL7A03G04039650"/>
</dbReference>
<evidence type="ECO:0000256" key="3">
    <source>
        <dbReference type="ARBA" id="ARBA00023125"/>
    </source>
</evidence>
<keyword evidence="5" id="KW-0539">Nucleus</keyword>
<evidence type="ECO:0000256" key="4">
    <source>
        <dbReference type="ARBA" id="ARBA00023163"/>
    </source>
</evidence>
<dbReference type="PANTHER" id="PTHR31384">
    <property type="entry name" value="AUXIN RESPONSE FACTOR 4-RELATED"/>
    <property type="match status" value="1"/>
</dbReference>
<keyword evidence="4" id="KW-0804">Transcription</keyword>
<evidence type="ECO:0000256" key="6">
    <source>
        <dbReference type="SAM" id="MobiDB-lite"/>
    </source>
</evidence>
<evidence type="ECO:0000313" key="8">
    <source>
        <dbReference type="EnsemblPlants" id="TraesCS7A02G475700.1"/>
    </source>
</evidence>
<evidence type="ECO:0000256" key="1">
    <source>
        <dbReference type="ARBA" id="ARBA00004123"/>
    </source>
</evidence>
<dbReference type="Gene3D" id="2.40.330.10">
    <property type="entry name" value="DNA-binding pseudobarrel domain"/>
    <property type="match status" value="1"/>
</dbReference>
<dbReference type="EnsemblPlants" id="TraesCS7A02G475700.1">
    <property type="protein sequence ID" value="TraesCS7A02G475700.1"/>
    <property type="gene ID" value="TraesCS7A02G475700"/>
</dbReference>
<dbReference type="Gramene" id="TraesCS7A02G475700.1">
    <property type="protein sequence ID" value="TraesCS7A02G475700.1"/>
    <property type="gene ID" value="TraesCS7A02G475700"/>
</dbReference>
<dbReference type="GO" id="GO:0006355">
    <property type="term" value="P:regulation of DNA-templated transcription"/>
    <property type="evidence" value="ECO:0000318"/>
    <property type="project" value="GO_Central"/>
</dbReference>
<dbReference type="STRING" id="4565.A0A3B6RQN3"/>
<organism evidence="8">
    <name type="scientific">Triticum aestivum</name>
    <name type="common">Wheat</name>
    <dbReference type="NCBI Taxonomy" id="4565"/>
    <lineage>
        <taxon>Eukaryota</taxon>
        <taxon>Viridiplantae</taxon>
        <taxon>Streptophyta</taxon>
        <taxon>Embryophyta</taxon>
        <taxon>Tracheophyta</taxon>
        <taxon>Spermatophyta</taxon>
        <taxon>Magnoliopsida</taxon>
        <taxon>Liliopsida</taxon>
        <taxon>Poales</taxon>
        <taxon>Poaceae</taxon>
        <taxon>BOP clade</taxon>
        <taxon>Pooideae</taxon>
        <taxon>Triticodae</taxon>
        <taxon>Triticeae</taxon>
        <taxon>Triticinae</taxon>
        <taxon>Triticum</taxon>
    </lineage>
</organism>
<dbReference type="CDD" id="cd10017">
    <property type="entry name" value="B3_DNA"/>
    <property type="match status" value="1"/>
</dbReference>
<dbReference type="SMR" id="A0A3B6RQN3"/>
<feature type="region of interest" description="Disordered" evidence="6">
    <location>
        <begin position="328"/>
        <end position="371"/>
    </location>
</feature>
<dbReference type="Gramene" id="TraesCS7A03G1152300.1">
    <property type="protein sequence ID" value="TraesCS7A03G1152300.1.CDS"/>
    <property type="gene ID" value="TraesCS7A03G1152300"/>
</dbReference>
<dbReference type="InterPro" id="IPR015300">
    <property type="entry name" value="DNA-bd_pseudobarrel_sf"/>
</dbReference>
<dbReference type="OrthoDB" id="682475at2759"/>
<dbReference type="PROSITE" id="PS50863">
    <property type="entry name" value="B3"/>
    <property type="match status" value="1"/>
</dbReference>
<proteinExistence type="predicted"/>
<dbReference type="GO" id="GO:0005634">
    <property type="term" value="C:nucleus"/>
    <property type="evidence" value="ECO:0000318"/>
    <property type="project" value="GO_Central"/>
</dbReference>
<sequence>MSLLLGGLGGGNGDPLPALKDDAWMYAAVDLSRLPAAGTRVCYFSRGHHEQWADRLGAPPAADPTNPYASCTIISVEVRTVAHAPYASIILSPAPDEPQGGAPAPAGDLFRYAFKELTNSDVKEPRLMVRKATASIFPAFGVNQQEQDLVMFDIKSRTWNFTHVYKGGRQMHFLRGDWANFVAAKRAKSRNPLFLLRRVEDGAFFIELRSSLDTPEAEKDRLLAPPLVLQEEINEAAAAAAAAAPAGQGQFQVTYYPHKETGLFVVPRWELDRALGVNWETGMQVRARKLQLHPIADEIPQPATGVITAVHQPISGWRSLEVVWGQSSTSSPTNAWDVEVVPGDNAPPLKKQKVAAPAPRSGDPSTTSHVH</sequence>
<dbReference type="RefSeq" id="XP_044429208.1">
    <property type="nucleotide sequence ID" value="XM_044573273.1"/>
</dbReference>
<dbReference type="Gramene" id="TraesPARA_EIv1.0_2339770.1">
    <property type="protein sequence ID" value="TraesPARA_EIv1.0_2339770.1.CDS"/>
    <property type="gene ID" value="TraesPARA_EIv1.0_2339770"/>
</dbReference>
<dbReference type="GO" id="GO:0000976">
    <property type="term" value="F:transcription cis-regulatory region binding"/>
    <property type="evidence" value="ECO:0000318"/>
    <property type="project" value="GO_Central"/>
</dbReference>
<accession>A0A3B6RQN3</accession>
<dbReference type="AlphaFoldDB" id="A0A3B6RQN3"/>
<dbReference type="Proteomes" id="UP000019116">
    <property type="component" value="Chromosome 7A"/>
</dbReference>
<dbReference type="Gramene" id="TraesPARA_EIv1.0_2339740.1">
    <property type="protein sequence ID" value="TraesPARA_EIv1.0_2339740.1.CDS"/>
    <property type="gene ID" value="TraesPARA_EIv1.0_2339740"/>
</dbReference>
<dbReference type="Gramene" id="TraesMACUn03G04591830.1">
    <property type="protein sequence ID" value="TraesMACUn03G04591830.1"/>
    <property type="gene ID" value="TraesMACUn03G04591830"/>
</dbReference>
<keyword evidence="9" id="KW-1185">Reference proteome</keyword>
<dbReference type="InterPro" id="IPR003340">
    <property type="entry name" value="B3_DNA-bd"/>
</dbReference>
<dbReference type="PANTHER" id="PTHR31384:SF94">
    <property type="entry name" value="AUXIN RESPONSE FACTOR 17"/>
    <property type="match status" value="1"/>
</dbReference>